<gene>
    <name evidence="10" type="ORF">SAMN05444148_1528</name>
</gene>
<evidence type="ECO:0000256" key="1">
    <source>
        <dbReference type="ARBA" id="ARBA00004651"/>
    </source>
</evidence>
<keyword evidence="11" id="KW-1185">Reference proteome</keyword>
<evidence type="ECO:0000256" key="7">
    <source>
        <dbReference type="ARBA" id="ARBA00023136"/>
    </source>
</evidence>
<accession>A0A1M5PLL4</accession>
<evidence type="ECO:0000256" key="3">
    <source>
        <dbReference type="ARBA" id="ARBA00022475"/>
    </source>
</evidence>
<dbReference type="PANTHER" id="PTHR33281">
    <property type="entry name" value="UPF0187 PROTEIN YNEE"/>
    <property type="match status" value="1"/>
</dbReference>
<dbReference type="EMBL" id="FQWS01000001">
    <property type="protein sequence ID" value="SHH02674.1"/>
    <property type="molecule type" value="Genomic_DNA"/>
</dbReference>
<keyword evidence="4 9" id="KW-0812">Transmembrane</keyword>
<evidence type="ECO:0000256" key="2">
    <source>
        <dbReference type="ARBA" id="ARBA00022448"/>
    </source>
</evidence>
<evidence type="ECO:0000256" key="8">
    <source>
        <dbReference type="ARBA" id="ARBA00034708"/>
    </source>
</evidence>
<reference evidence="11" key="1">
    <citation type="submission" date="2016-11" db="EMBL/GenBank/DDBJ databases">
        <authorList>
            <person name="Varghese N."/>
            <person name="Submissions S."/>
        </authorList>
    </citation>
    <scope>NUCLEOTIDE SEQUENCE [LARGE SCALE GENOMIC DNA]</scope>
    <source>
        <strain evidence="11">DSM 25330</strain>
    </source>
</reference>
<dbReference type="STRING" id="1089305.SAMN05444148_1528"/>
<dbReference type="PANTHER" id="PTHR33281:SF19">
    <property type="entry name" value="VOLTAGE-DEPENDENT ANION CHANNEL-FORMING PROTEIN YNEE"/>
    <property type="match status" value="1"/>
</dbReference>
<evidence type="ECO:0000313" key="10">
    <source>
        <dbReference type="EMBL" id="SHH02674.1"/>
    </source>
</evidence>
<comment type="subcellular location">
    <subcellularLocation>
        <location evidence="1">Cell membrane</location>
        <topology evidence="1">Multi-pass membrane protein</topology>
    </subcellularLocation>
</comment>
<protein>
    <submittedName>
        <fullName evidence="10">Putative membrane protein</fullName>
    </submittedName>
</protein>
<comment type="similarity">
    <text evidence="8">Belongs to the anion channel-forming bestrophin (TC 1.A.46) family.</text>
</comment>
<dbReference type="Proteomes" id="UP000184522">
    <property type="component" value="Unassembled WGS sequence"/>
</dbReference>
<evidence type="ECO:0000256" key="6">
    <source>
        <dbReference type="ARBA" id="ARBA00023065"/>
    </source>
</evidence>
<dbReference type="InterPro" id="IPR044669">
    <property type="entry name" value="YneE/VCCN1/2-like"/>
</dbReference>
<feature type="transmembrane region" description="Helical" evidence="9">
    <location>
        <begin position="280"/>
        <end position="296"/>
    </location>
</feature>
<sequence>MLTKKRYSVKDMVLWTRGETLIYLLYAGIITVLYKVFGFTFLNVPWTPVALIGTAVAFLVGFQNNSAYGRIWEARMIWGAIVNTSRTWGMKVQDMVTNDHRENPVSKEELKKEKKILIYRHIAWMTALRYAMRTRKSWETQHTSRTNREWRNMIHIPEEVSSLDDNLKCYLSDEERHYVMSKSNKQTALLYLQSAHIRKLKEVGLIWEFAFLELENVLETLFTHQGKSERIKNFPYPRQYASLSLYLTRVFAILLPFGLIPEFADIGESMVDSFYLVGKYFIWVAVPFCAVVSWAFHTMERMARVGENPFEGNPNDVPISTISRSIEINLREMLDENPDDIPTQFPEDKNVQM</sequence>
<keyword evidence="6" id="KW-0406">Ion transport</keyword>
<keyword evidence="7 9" id="KW-0472">Membrane</keyword>
<keyword evidence="2" id="KW-0813">Transport</keyword>
<keyword evidence="5 9" id="KW-1133">Transmembrane helix</keyword>
<dbReference type="RefSeq" id="WP_073084905.1">
    <property type="nucleotide sequence ID" value="NZ_FQWS01000001.1"/>
</dbReference>
<evidence type="ECO:0000256" key="5">
    <source>
        <dbReference type="ARBA" id="ARBA00022989"/>
    </source>
</evidence>
<proteinExistence type="inferred from homology"/>
<evidence type="ECO:0000256" key="4">
    <source>
        <dbReference type="ARBA" id="ARBA00022692"/>
    </source>
</evidence>
<name>A0A1M5PLL4_9FLAO</name>
<dbReference type="GO" id="GO:0005886">
    <property type="term" value="C:plasma membrane"/>
    <property type="evidence" value="ECO:0007669"/>
    <property type="project" value="UniProtKB-SubCell"/>
</dbReference>
<keyword evidence="3" id="KW-1003">Cell membrane</keyword>
<dbReference type="Pfam" id="PF25539">
    <property type="entry name" value="Bestrophin_2"/>
    <property type="match status" value="1"/>
</dbReference>
<evidence type="ECO:0000313" key="11">
    <source>
        <dbReference type="Proteomes" id="UP000184522"/>
    </source>
</evidence>
<organism evidence="10 11">
    <name type="scientific">Winogradskyella jejuensis</name>
    <dbReference type="NCBI Taxonomy" id="1089305"/>
    <lineage>
        <taxon>Bacteria</taxon>
        <taxon>Pseudomonadati</taxon>
        <taxon>Bacteroidota</taxon>
        <taxon>Flavobacteriia</taxon>
        <taxon>Flavobacteriales</taxon>
        <taxon>Flavobacteriaceae</taxon>
        <taxon>Winogradskyella</taxon>
    </lineage>
</organism>
<dbReference type="GO" id="GO:0005254">
    <property type="term" value="F:chloride channel activity"/>
    <property type="evidence" value="ECO:0007669"/>
    <property type="project" value="InterPro"/>
</dbReference>
<feature type="transmembrane region" description="Helical" evidence="9">
    <location>
        <begin position="48"/>
        <end position="68"/>
    </location>
</feature>
<feature type="transmembrane region" description="Helical" evidence="9">
    <location>
        <begin position="240"/>
        <end position="260"/>
    </location>
</feature>
<dbReference type="AlphaFoldDB" id="A0A1M5PLL4"/>
<feature type="transmembrane region" description="Helical" evidence="9">
    <location>
        <begin position="21"/>
        <end position="42"/>
    </location>
</feature>
<evidence type="ECO:0000256" key="9">
    <source>
        <dbReference type="SAM" id="Phobius"/>
    </source>
</evidence>